<accession>A0AAW1V9U3</accession>
<dbReference type="GO" id="GO:0003676">
    <property type="term" value="F:nucleic acid binding"/>
    <property type="evidence" value="ECO:0007669"/>
    <property type="project" value="InterPro"/>
</dbReference>
<dbReference type="InterPro" id="IPR036397">
    <property type="entry name" value="RNaseH_sf"/>
</dbReference>
<evidence type="ECO:0000313" key="3">
    <source>
        <dbReference type="Proteomes" id="UP001431783"/>
    </source>
</evidence>
<gene>
    <name evidence="2" type="ORF">WA026_019904</name>
</gene>
<organism evidence="2 3">
    <name type="scientific">Henosepilachna vigintioctopunctata</name>
    <dbReference type="NCBI Taxonomy" id="420089"/>
    <lineage>
        <taxon>Eukaryota</taxon>
        <taxon>Metazoa</taxon>
        <taxon>Ecdysozoa</taxon>
        <taxon>Arthropoda</taxon>
        <taxon>Hexapoda</taxon>
        <taxon>Insecta</taxon>
        <taxon>Pterygota</taxon>
        <taxon>Neoptera</taxon>
        <taxon>Endopterygota</taxon>
        <taxon>Coleoptera</taxon>
        <taxon>Polyphaga</taxon>
        <taxon>Cucujiformia</taxon>
        <taxon>Coccinelloidea</taxon>
        <taxon>Coccinellidae</taxon>
        <taxon>Epilachninae</taxon>
        <taxon>Epilachnini</taxon>
        <taxon>Henosepilachna</taxon>
    </lineage>
</organism>
<dbReference type="GO" id="GO:0015074">
    <property type="term" value="P:DNA integration"/>
    <property type="evidence" value="ECO:0007669"/>
    <property type="project" value="InterPro"/>
</dbReference>
<dbReference type="Proteomes" id="UP001431783">
    <property type="component" value="Unassembled WGS sequence"/>
</dbReference>
<dbReference type="PANTHER" id="PTHR42648:SF28">
    <property type="entry name" value="TRANSPOSON-ENCODED PROTEIN WITH RIBONUCLEASE H-LIKE AND RETROVIRUS ZINC FINGER-LIKE DOMAINS"/>
    <property type="match status" value="1"/>
</dbReference>
<dbReference type="PROSITE" id="PS50994">
    <property type="entry name" value="INTEGRASE"/>
    <property type="match status" value="1"/>
</dbReference>
<dbReference type="AlphaFoldDB" id="A0AAW1V9U3"/>
<comment type="caution">
    <text evidence="2">The sequence shown here is derived from an EMBL/GenBank/DDBJ whole genome shotgun (WGS) entry which is preliminary data.</text>
</comment>
<dbReference type="InterPro" id="IPR039537">
    <property type="entry name" value="Retrotran_Ty1/copia-like"/>
</dbReference>
<evidence type="ECO:0000259" key="1">
    <source>
        <dbReference type="PROSITE" id="PS50994"/>
    </source>
</evidence>
<evidence type="ECO:0000313" key="2">
    <source>
        <dbReference type="EMBL" id="KAK9892452.1"/>
    </source>
</evidence>
<dbReference type="InterPro" id="IPR001584">
    <property type="entry name" value="Integrase_cat-core"/>
</dbReference>
<dbReference type="SUPFAM" id="SSF53098">
    <property type="entry name" value="Ribonuclease H-like"/>
    <property type="match status" value="1"/>
</dbReference>
<name>A0AAW1V9U3_9CUCU</name>
<sequence>MCENKFDQKIKAIRTDNGIEFINNKLREYFHSKEIIIEHTGIHTLQKNGRCGRQNRTIMRSVRALLFTKDLPKHLWAESVNTEVYLRNITPNDYGKTPFAL</sequence>
<proteinExistence type="predicted"/>
<dbReference type="Gene3D" id="3.30.420.10">
    <property type="entry name" value="Ribonuclease H-like superfamily/Ribonuclease H"/>
    <property type="match status" value="1"/>
</dbReference>
<feature type="domain" description="Integrase catalytic" evidence="1">
    <location>
        <begin position="1"/>
        <end position="101"/>
    </location>
</feature>
<dbReference type="EMBL" id="JARQZJ010000134">
    <property type="protein sequence ID" value="KAK9892452.1"/>
    <property type="molecule type" value="Genomic_DNA"/>
</dbReference>
<keyword evidence="3" id="KW-1185">Reference proteome</keyword>
<protein>
    <recommendedName>
        <fullName evidence="1">Integrase catalytic domain-containing protein</fullName>
    </recommendedName>
</protein>
<dbReference type="PANTHER" id="PTHR42648">
    <property type="entry name" value="TRANSPOSASE, PUTATIVE-RELATED"/>
    <property type="match status" value="1"/>
</dbReference>
<dbReference type="InterPro" id="IPR012337">
    <property type="entry name" value="RNaseH-like_sf"/>
</dbReference>
<reference evidence="2 3" key="1">
    <citation type="submission" date="2023-03" db="EMBL/GenBank/DDBJ databases">
        <title>Genome insight into feeding habits of ladybird beetles.</title>
        <authorList>
            <person name="Li H.-S."/>
            <person name="Huang Y.-H."/>
            <person name="Pang H."/>
        </authorList>
    </citation>
    <scope>NUCLEOTIDE SEQUENCE [LARGE SCALE GENOMIC DNA]</scope>
    <source>
        <strain evidence="2">SYSU_2023b</strain>
        <tissue evidence="2">Whole body</tissue>
    </source>
</reference>